<organism evidence="2 4">
    <name type="scientific">Ceratodon purpureus</name>
    <name type="common">Fire moss</name>
    <name type="synonym">Dicranum purpureum</name>
    <dbReference type="NCBI Taxonomy" id="3225"/>
    <lineage>
        <taxon>Eukaryota</taxon>
        <taxon>Viridiplantae</taxon>
        <taxon>Streptophyta</taxon>
        <taxon>Embryophyta</taxon>
        <taxon>Bryophyta</taxon>
        <taxon>Bryophytina</taxon>
        <taxon>Bryopsida</taxon>
        <taxon>Dicranidae</taxon>
        <taxon>Pseudoditrichales</taxon>
        <taxon>Ditrichaceae</taxon>
        <taxon>Ceratodon</taxon>
    </lineage>
</organism>
<dbReference type="EMBL" id="CM026432">
    <property type="protein sequence ID" value="KAG0556169.1"/>
    <property type="molecule type" value="Genomic_DNA"/>
</dbReference>
<dbReference type="Proteomes" id="UP000822688">
    <property type="component" value="Chromosome 11"/>
</dbReference>
<evidence type="ECO:0000256" key="1">
    <source>
        <dbReference type="SAM" id="SignalP"/>
    </source>
</evidence>
<evidence type="ECO:0000313" key="2">
    <source>
        <dbReference type="EMBL" id="KAG0556169.1"/>
    </source>
</evidence>
<dbReference type="EMBL" id="CM026432">
    <property type="protein sequence ID" value="KAG0556171.1"/>
    <property type="molecule type" value="Genomic_DNA"/>
</dbReference>
<dbReference type="AlphaFoldDB" id="A0A8T0GDK3"/>
<name>A0A8T0GDK3_CERPU</name>
<comment type="caution">
    <text evidence="2">The sequence shown here is derived from an EMBL/GenBank/DDBJ whole genome shotgun (WGS) entry which is preliminary data.</text>
</comment>
<feature type="chain" id="PRO_5036435045" evidence="1">
    <location>
        <begin position="21"/>
        <end position="62"/>
    </location>
</feature>
<keyword evidence="1" id="KW-0732">Signal</keyword>
<accession>A0A8T0GDK3</accession>
<sequence>MVSWLGRSVWSFLCAYRLSGSLDAGSSNLECMNSQNVFSFMRCYLQSLMCRLELMWWRESSI</sequence>
<protein>
    <submittedName>
        <fullName evidence="2">Uncharacterized protein</fullName>
    </submittedName>
</protein>
<feature type="signal peptide" evidence="1">
    <location>
        <begin position="1"/>
        <end position="20"/>
    </location>
</feature>
<evidence type="ECO:0000313" key="3">
    <source>
        <dbReference type="EMBL" id="KAG0556171.1"/>
    </source>
</evidence>
<proteinExistence type="predicted"/>
<reference evidence="2 4" key="1">
    <citation type="submission" date="2020-06" db="EMBL/GenBank/DDBJ databases">
        <title>WGS assembly of Ceratodon purpureus strain R40.</title>
        <authorList>
            <person name="Carey S.B."/>
            <person name="Jenkins J."/>
            <person name="Shu S."/>
            <person name="Lovell J.T."/>
            <person name="Sreedasyam A."/>
            <person name="Maumus F."/>
            <person name="Tiley G.P."/>
            <person name="Fernandez-Pozo N."/>
            <person name="Barry K."/>
            <person name="Chen C."/>
            <person name="Wang M."/>
            <person name="Lipzen A."/>
            <person name="Daum C."/>
            <person name="Saski C.A."/>
            <person name="Payton A.C."/>
            <person name="Mcbreen J.C."/>
            <person name="Conrad R.E."/>
            <person name="Kollar L.M."/>
            <person name="Olsson S."/>
            <person name="Huttunen S."/>
            <person name="Landis J.B."/>
            <person name="Wickett N.J."/>
            <person name="Johnson M.G."/>
            <person name="Rensing S.A."/>
            <person name="Grimwood J."/>
            <person name="Schmutz J."/>
            <person name="Mcdaniel S.F."/>
        </authorList>
    </citation>
    <scope>NUCLEOTIDE SEQUENCE [LARGE SCALE GENOMIC DNA]</scope>
    <source>
        <strain evidence="2 4">R40</strain>
    </source>
</reference>
<keyword evidence="4" id="KW-1185">Reference proteome</keyword>
<gene>
    <name evidence="2" type="ORF">KC19_11G031800</name>
    <name evidence="3" type="ORF">KC19_11G032000</name>
</gene>
<evidence type="ECO:0000313" key="4">
    <source>
        <dbReference type="Proteomes" id="UP000822688"/>
    </source>
</evidence>